<evidence type="ECO:0000256" key="3">
    <source>
        <dbReference type="ARBA" id="ARBA00022801"/>
    </source>
</evidence>
<dbReference type="Gene3D" id="3.40.50.1000">
    <property type="entry name" value="HAD superfamily/HAD-like"/>
    <property type="match status" value="1"/>
</dbReference>
<dbReference type="Pfam" id="PF12710">
    <property type="entry name" value="HAD"/>
    <property type="match status" value="1"/>
</dbReference>
<dbReference type="InterPro" id="IPR050582">
    <property type="entry name" value="HAD-like_SerB"/>
</dbReference>
<name>A0A544VSK3_9MYCO</name>
<evidence type="ECO:0000256" key="4">
    <source>
        <dbReference type="ARBA" id="ARBA00022842"/>
    </source>
</evidence>
<dbReference type="GO" id="GO:0016787">
    <property type="term" value="F:hydrolase activity"/>
    <property type="evidence" value="ECO:0007669"/>
    <property type="project" value="UniProtKB-KW"/>
</dbReference>
<dbReference type="NCBIfam" id="TIGR01488">
    <property type="entry name" value="HAD-SF-IB"/>
    <property type="match status" value="1"/>
</dbReference>
<dbReference type="PANTHER" id="PTHR43344:SF13">
    <property type="entry name" value="PHOSPHATASE RV3661-RELATED"/>
    <property type="match status" value="1"/>
</dbReference>
<evidence type="ECO:0000256" key="2">
    <source>
        <dbReference type="ARBA" id="ARBA00022723"/>
    </source>
</evidence>
<keyword evidence="2" id="KW-0479">Metal-binding</keyword>
<dbReference type="SUPFAM" id="SSF56784">
    <property type="entry name" value="HAD-like"/>
    <property type="match status" value="1"/>
</dbReference>
<dbReference type="InterPro" id="IPR036412">
    <property type="entry name" value="HAD-like_sf"/>
</dbReference>
<comment type="similarity">
    <text evidence="1">Belongs to the HAD-like hydrolase superfamily. SerB family.</text>
</comment>
<dbReference type="AlphaFoldDB" id="A0A544VSK3"/>
<dbReference type="Gene3D" id="1.20.1440.100">
    <property type="entry name" value="SG protein - dephosphorylation function"/>
    <property type="match status" value="1"/>
</dbReference>
<accession>A0A544VSK3</accession>
<evidence type="ECO:0000256" key="1">
    <source>
        <dbReference type="ARBA" id="ARBA00009184"/>
    </source>
</evidence>
<dbReference type="EMBL" id="VIFX01000054">
    <property type="protein sequence ID" value="TQR82960.1"/>
    <property type="molecule type" value="Genomic_DNA"/>
</dbReference>
<dbReference type="GO" id="GO:0046872">
    <property type="term" value="F:metal ion binding"/>
    <property type="evidence" value="ECO:0007669"/>
    <property type="project" value="UniProtKB-KW"/>
</dbReference>
<dbReference type="RefSeq" id="WP_142555453.1">
    <property type="nucleotide sequence ID" value="NZ_VIFX01000054.1"/>
</dbReference>
<proteinExistence type="inferred from homology"/>
<dbReference type="PANTHER" id="PTHR43344">
    <property type="entry name" value="PHOSPHOSERINE PHOSPHATASE"/>
    <property type="match status" value="1"/>
</dbReference>
<dbReference type="CDD" id="cd02612">
    <property type="entry name" value="HAD_PGPPase"/>
    <property type="match status" value="1"/>
</dbReference>
<reference evidence="5 6" key="1">
    <citation type="submission" date="2018-10" db="EMBL/GenBank/DDBJ databases">
        <title>Draft genome of Mycobacterium hodleri strain B.</title>
        <authorList>
            <person name="Amande T.J."/>
            <person name="Mcgenity T.J."/>
        </authorList>
    </citation>
    <scope>NUCLEOTIDE SEQUENCE [LARGE SCALE GENOMIC DNA]</scope>
    <source>
        <strain evidence="5 6">B</strain>
    </source>
</reference>
<comment type="caution">
    <text evidence="5">The sequence shown here is derived from an EMBL/GenBank/DDBJ whole genome shotgun (WGS) entry which is preliminary data.</text>
</comment>
<protein>
    <submittedName>
        <fullName evidence="5">HAD-IB family hydrolase</fullName>
    </submittedName>
</protein>
<keyword evidence="3 5" id="KW-0378">Hydrolase</keyword>
<keyword evidence="4" id="KW-0460">Magnesium</keyword>
<sequence length="260" mass="28496">MNSDESVAHLLEEIAAAPPGEGVGAFFDLDGTLVSGFTATAHAGHRVHARQASIGEVLGVLEASLRYRLGRMEFKRLVVRAAGYLRGDSMAELDELGEYLFRRHIEHRVYAQMHDVVRAHQDRGHTVVLSSSALTIHAEPVARFLGVDDVICNHFEVDDDGLLTGGIVAPVVWGRGKAAAVTRFAESRDVDLRQSYFYADGDEDVALMRVIGHPRPVNPRARLAAEAVRMGWPVLRVGVGQGRRGSMRTRLWNRPTNTGG</sequence>
<evidence type="ECO:0000313" key="6">
    <source>
        <dbReference type="Proteomes" id="UP000315759"/>
    </source>
</evidence>
<dbReference type="Proteomes" id="UP000315759">
    <property type="component" value="Unassembled WGS sequence"/>
</dbReference>
<evidence type="ECO:0000313" key="5">
    <source>
        <dbReference type="EMBL" id="TQR82960.1"/>
    </source>
</evidence>
<dbReference type="InterPro" id="IPR023214">
    <property type="entry name" value="HAD_sf"/>
</dbReference>
<organism evidence="5 6">
    <name type="scientific">Mycolicibacterium hodleri</name>
    <dbReference type="NCBI Taxonomy" id="49897"/>
    <lineage>
        <taxon>Bacteria</taxon>
        <taxon>Bacillati</taxon>
        <taxon>Actinomycetota</taxon>
        <taxon>Actinomycetes</taxon>
        <taxon>Mycobacteriales</taxon>
        <taxon>Mycobacteriaceae</taxon>
        <taxon>Mycolicibacterium</taxon>
    </lineage>
</organism>
<keyword evidence="6" id="KW-1185">Reference proteome</keyword>
<dbReference type="NCBIfam" id="TIGR01490">
    <property type="entry name" value="HAD-SF-IB-hyp1"/>
    <property type="match status" value="1"/>
</dbReference>
<dbReference type="InterPro" id="IPR006385">
    <property type="entry name" value="HAD_hydro_SerB1"/>
</dbReference>
<gene>
    <name evidence="5" type="ORF">D8S82_29290</name>
</gene>